<gene>
    <name evidence="1" type="primary">hxsD</name>
    <name evidence="1" type="ORF">KJF94_18410</name>
</gene>
<sequence>MNWEVTVSVDSAIYPLSVVQRVSYAVAPTLTIQVRQTDNQIHLDAVPTMLIGGAGAVISKQEGRELILRNLNDFALRERIQIETSGLREILANAALRGAGV</sequence>
<dbReference type="Proteomes" id="UP000681155">
    <property type="component" value="Chromosome"/>
</dbReference>
<dbReference type="RefSeq" id="WP_214377678.1">
    <property type="nucleotide sequence ID" value="NZ_CP075566.1"/>
</dbReference>
<evidence type="ECO:0000313" key="1">
    <source>
        <dbReference type="EMBL" id="QVW21859.1"/>
    </source>
</evidence>
<name>A0ABX8ETF3_9PSED</name>
<keyword evidence="2" id="KW-1185">Reference proteome</keyword>
<dbReference type="NCBIfam" id="TIGR03976">
    <property type="entry name" value="chp_LLNDYxLRE"/>
    <property type="match status" value="1"/>
</dbReference>
<accession>A0ABX8ETF3</accession>
<proteinExistence type="predicted"/>
<organism evidence="1 2">
    <name type="scientific">Pseudomonas hormoni</name>
    <dbReference type="NCBI Taxonomy" id="3093767"/>
    <lineage>
        <taxon>Bacteria</taxon>
        <taxon>Pseudomonadati</taxon>
        <taxon>Pseudomonadota</taxon>
        <taxon>Gammaproteobacteria</taxon>
        <taxon>Pseudomonadales</taxon>
        <taxon>Pseudomonadaceae</taxon>
        <taxon>Pseudomonas</taxon>
    </lineage>
</organism>
<protein>
    <submittedName>
        <fullName evidence="1">His-Xaa-Ser system protein HxsD</fullName>
    </submittedName>
</protein>
<dbReference type="EMBL" id="CP075566">
    <property type="protein sequence ID" value="QVW21859.1"/>
    <property type="molecule type" value="Genomic_DNA"/>
</dbReference>
<reference evidence="1 2" key="1">
    <citation type="submission" date="2021-05" db="EMBL/GenBank/DDBJ databases">
        <title>Complete genome of the cytokinin-producing biocontrol strain Pseudomonas fluorescens G20-18.</title>
        <authorList>
            <person name="Nielsen T.K."/>
            <person name="Mekureyaw M.F."/>
            <person name="Hansen L.H."/>
            <person name="Nicolaisen M.H."/>
            <person name="Roitsch T.G."/>
            <person name="Hennessy R.C."/>
        </authorList>
    </citation>
    <scope>NUCLEOTIDE SEQUENCE [LARGE SCALE GENOMIC DNA]</scope>
    <source>
        <strain evidence="1 2">G20-18</strain>
    </source>
</reference>
<dbReference type="InterPro" id="IPR023974">
    <property type="entry name" value="HxsD"/>
</dbReference>
<evidence type="ECO:0000313" key="2">
    <source>
        <dbReference type="Proteomes" id="UP000681155"/>
    </source>
</evidence>